<dbReference type="InParanoid" id="A0A2S8ST67"/>
<accession>A0A2S8ST67</accession>
<name>A0A2S8ST67_9BACT</name>
<protein>
    <submittedName>
        <fullName evidence="1">Uncharacterized protein</fullName>
    </submittedName>
</protein>
<dbReference type="EMBL" id="NIGF01000007">
    <property type="protein sequence ID" value="PQV63990.1"/>
    <property type="molecule type" value="Genomic_DNA"/>
</dbReference>
<dbReference type="Proteomes" id="UP000237684">
    <property type="component" value="Unassembled WGS sequence"/>
</dbReference>
<dbReference type="RefSeq" id="WP_123580534.1">
    <property type="nucleotide sequence ID" value="NZ_NIGF01000007.1"/>
</dbReference>
<sequence>MNITYRSDRREFVASVVSFSALCLGTTLCSRVMAQPRSWSPPMGYATYQTIGPTTNTSKLRTWVLPGGNCIINLNAGANASVPAKIVGGDNVVIIGGNIVMPSANNAEISDEYRQALYIKDDANSNDNRVVHIEGVNIQGDADGKALFDGIDLSCPKAIVQIENCRITGVRGFNLDWTEARSTASPQNPYPKVAGMNNWEKDWHGDILQPYGGAKEIRVDGLYGTTDCQALFLKQDGNLATLGERVSLRNIAILQNEPPYSVVTPTTQMPFREGHLFWRSGRNSNTIYDYDTKAPYSANVSNFKVKLRSNTTLLGSVNPDGDFKGFAPSNTTPEPEIDLWKGTFTAGTSTVNWPGLAEGVTAVSTLTNPIAVANTPGTNYVSSGYITTPVNTAISQALGSQPSGSQLPVVTTGTTPVTFQCVYSHSQGTSNITNTYLLVGDAGAGAAGTGWQVKYNPNSGTDQFVINDPSGNGNLITVSNPYTDARGKVQRSSTYPVFNDLVVKWTFTPSSTFTGDKRLYLKTNQNTAYTAFEERGIWRIKPASASAALTSSANSG</sequence>
<organism evidence="1 2">
    <name type="scientific">Abditibacterium utsteinense</name>
    <dbReference type="NCBI Taxonomy" id="1960156"/>
    <lineage>
        <taxon>Bacteria</taxon>
        <taxon>Pseudomonadati</taxon>
        <taxon>Abditibacteriota</taxon>
        <taxon>Abditibacteriia</taxon>
        <taxon>Abditibacteriales</taxon>
        <taxon>Abditibacteriaceae</taxon>
        <taxon>Abditibacterium</taxon>
    </lineage>
</organism>
<dbReference type="OrthoDB" id="4830643at2"/>
<evidence type="ECO:0000313" key="2">
    <source>
        <dbReference type="Proteomes" id="UP000237684"/>
    </source>
</evidence>
<comment type="caution">
    <text evidence="1">The sequence shown here is derived from an EMBL/GenBank/DDBJ whole genome shotgun (WGS) entry which is preliminary data.</text>
</comment>
<dbReference type="AlphaFoldDB" id="A0A2S8ST67"/>
<reference evidence="1 2" key="1">
    <citation type="journal article" date="2018" name="Syst. Appl. Microbiol.">
        <title>Abditibacterium utsteinense sp. nov., the first cultivated member of candidate phylum FBP, isolated from ice-free Antarctic soil samples.</title>
        <authorList>
            <person name="Tahon G."/>
            <person name="Tytgat B."/>
            <person name="Lebbe L."/>
            <person name="Carlier A."/>
            <person name="Willems A."/>
        </authorList>
    </citation>
    <scope>NUCLEOTIDE SEQUENCE [LARGE SCALE GENOMIC DNA]</scope>
    <source>
        <strain evidence="1 2">LMG 29911</strain>
    </source>
</reference>
<proteinExistence type="predicted"/>
<gene>
    <name evidence="1" type="ORF">B1R32_10712</name>
</gene>
<keyword evidence="2" id="KW-1185">Reference proteome</keyword>
<evidence type="ECO:0000313" key="1">
    <source>
        <dbReference type="EMBL" id="PQV63990.1"/>
    </source>
</evidence>